<dbReference type="Proteomes" id="UP000518091">
    <property type="component" value="Unassembled WGS sequence"/>
</dbReference>
<keyword evidence="9" id="KW-0966">Cell projection</keyword>
<accession>A0A7V9W1V5</accession>
<dbReference type="PANTHER" id="PTHR36307">
    <property type="entry name" value="FLAGELLA BASAL BODY P-RING FORMATION PROTEIN FLGA"/>
    <property type="match status" value="1"/>
</dbReference>
<evidence type="ECO:0000256" key="2">
    <source>
        <dbReference type="ARBA" id="ARBA00010474"/>
    </source>
</evidence>
<feature type="chain" id="PRO_5031600841" description="Flagella basal body P-ring formation protein FlgA" evidence="7">
    <location>
        <begin position="26"/>
        <end position="229"/>
    </location>
</feature>
<keyword evidence="12" id="KW-1185">Reference proteome</keyword>
<organism evidence="9 11">
    <name type="scientific">Billgrantia kenyensis</name>
    <dbReference type="NCBI Taxonomy" id="321266"/>
    <lineage>
        <taxon>Bacteria</taxon>
        <taxon>Pseudomonadati</taxon>
        <taxon>Pseudomonadota</taxon>
        <taxon>Gammaproteobacteria</taxon>
        <taxon>Oceanospirillales</taxon>
        <taxon>Halomonadaceae</taxon>
        <taxon>Billgrantia</taxon>
    </lineage>
</organism>
<proteinExistence type="inferred from homology"/>
<keyword evidence="7" id="KW-1005">Bacterial flagellum biogenesis</keyword>
<evidence type="ECO:0000313" key="11">
    <source>
        <dbReference type="Proteomes" id="UP000518091"/>
    </source>
</evidence>
<dbReference type="EMBL" id="JACEFT010000012">
    <property type="protein sequence ID" value="MBA2779506.1"/>
    <property type="molecule type" value="Genomic_DNA"/>
</dbReference>
<dbReference type="PANTHER" id="PTHR36307:SF1">
    <property type="entry name" value="FLAGELLA BASAL BODY P-RING FORMATION PROTEIN FLGA"/>
    <property type="match status" value="1"/>
</dbReference>
<evidence type="ECO:0000313" key="9">
    <source>
        <dbReference type="EMBL" id="MBA2779506.1"/>
    </source>
</evidence>
<protein>
    <recommendedName>
        <fullName evidence="3 7">Flagella basal body P-ring formation protein FlgA</fullName>
    </recommendedName>
</protein>
<name>A0A7V9W1V5_9GAMM</name>
<dbReference type="Pfam" id="PF13144">
    <property type="entry name" value="ChapFlgA"/>
    <property type="match status" value="1"/>
</dbReference>
<comment type="caution">
    <text evidence="9">The sequence shown here is derived from an EMBL/GenBank/DDBJ whole genome shotgun (WGS) entry which is preliminary data.</text>
</comment>
<dbReference type="Gene3D" id="2.30.30.760">
    <property type="match status" value="1"/>
</dbReference>
<evidence type="ECO:0000256" key="7">
    <source>
        <dbReference type="RuleBase" id="RU362063"/>
    </source>
</evidence>
<evidence type="ECO:0000256" key="6">
    <source>
        <dbReference type="ARBA" id="ARBA00025643"/>
    </source>
</evidence>
<dbReference type="GO" id="GO:0042597">
    <property type="term" value="C:periplasmic space"/>
    <property type="evidence" value="ECO:0007669"/>
    <property type="project" value="UniProtKB-SubCell"/>
</dbReference>
<comment type="similarity">
    <text evidence="2 7">Belongs to the FlgA family.</text>
</comment>
<evidence type="ECO:0000256" key="3">
    <source>
        <dbReference type="ARBA" id="ARBA00014754"/>
    </source>
</evidence>
<reference evidence="10 12" key="1">
    <citation type="submission" date="2020-05" db="EMBL/GenBank/DDBJ databases">
        <title>Comparative genomic analysis of denitrifying bacteria from Halomonas genus.</title>
        <authorList>
            <person name="Wang L."/>
            <person name="Shao Z."/>
        </authorList>
    </citation>
    <scope>NUCLEOTIDE SEQUENCE [LARGE SCALE GENOMIC DNA]</scope>
    <source>
        <strain evidence="10 12">DSM 17331</strain>
    </source>
</reference>
<evidence type="ECO:0000259" key="8">
    <source>
        <dbReference type="SMART" id="SM00858"/>
    </source>
</evidence>
<dbReference type="InterPro" id="IPR039246">
    <property type="entry name" value="Flagellar_FlgA"/>
</dbReference>
<feature type="domain" description="SAF" evidence="8">
    <location>
        <begin position="105"/>
        <end position="167"/>
    </location>
</feature>
<dbReference type="Proteomes" id="UP000814353">
    <property type="component" value="Unassembled WGS sequence"/>
</dbReference>
<dbReference type="Gene3D" id="3.90.1210.10">
    <property type="entry name" value="Antifreeze-like/N-acetylneuraminic acid synthase C-terminal domain"/>
    <property type="match status" value="1"/>
</dbReference>
<keyword evidence="9" id="KW-0969">Cilium</keyword>
<evidence type="ECO:0000256" key="4">
    <source>
        <dbReference type="ARBA" id="ARBA00022729"/>
    </source>
</evidence>
<dbReference type="InterPro" id="IPR041231">
    <property type="entry name" value="FlgA_N"/>
</dbReference>
<evidence type="ECO:0000256" key="5">
    <source>
        <dbReference type="ARBA" id="ARBA00022764"/>
    </source>
</evidence>
<dbReference type="CDD" id="cd11614">
    <property type="entry name" value="SAF_CpaB_FlgA_like"/>
    <property type="match status" value="1"/>
</dbReference>
<comment type="function">
    <text evidence="6 7">Involved in the assembly process of the P-ring formation. It may associate with FlgF on the rod constituting a structure essential for the P-ring assembly or may act as a modulator protein for the P-ring assembly.</text>
</comment>
<dbReference type="GO" id="GO:0044780">
    <property type="term" value="P:bacterial-type flagellum assembly"/>
    <property type="evidence" value="ECO:0007669"/>
    <property type="project" value="InterPro"/>
</dbReference>
<dbReference type="InterPro" id="IPR017585">
    <property type="entry name" value="SAF_FlgA"/>
</dbReference>
<dbReference type="RefSeq" id="WP_181514980.1">
    <property type="nucleotide sequence ID" value="NZ_JABFUB010000012.1"/>
</dbReference>
<dbReference type="SMART" id="SM00858">
    <property type="entry name" value="SAF"/>
    <property type="match status" value="1"/>
</dbReference>
<evidence type="ECO:0000313" key="12">
    <source>
        <dbReference type="Proteomes" id="UP000814353"/>
    </source>
</evidence>
<dbReference type="Pfam" id="PF17656">
    <property type="entry name" value="ChapFlgA_N"/>
    <property type="match status" value="1"/>
</dbReference>
<keyword evidence="9" id="KW-0282">Flagellum</keyword>
<keyword evidence="4 7" id="KW-0732">Signal</keyword>
<reference evidence="9 11" key="2">
    <citation type="submission" date="2020-07" db="EMBL/GenBank/DDBJ databases">
        <title>Identification of Halomonas strains.</title>
        <authorList>
            <person name="Xiao Z."/>
            <person name="Shen J."/>
        </authorList>
    </citation>
    <scope>NUCLEOTIDE SEQUENCE [LARGE SCALE GENOMIC DNA]</scope>
    <source>
        <strain evidence="9 11">DSM 17331</strain>
    </source>
</reference>
<dbReference type="InterPro" id="IPR013974">
    <property type="entry name" value="SAF"/>
</dbReference>
<evidence type="ECO:0000256" key="1">
    <source>
        <dbReference type="ARBA" id="ARBA00004418"/>
    </source>
</evidence>
<dbReference type="AlphaFoldDB" id="A0A7V9W1V5"/>
<comment type="subcellular location">
    <subcellularLocation>
        <location evidence="1 7">Periplasm</location>
    </subcellularLocation>
</comment>
<feature type="signal peptide" evidence="7">
    <location>
        <begin position="1"/>
        <end position="25"/>
    </location>
</feature>
<dbReference type="NCBIfam" id="TIGR03170">
    <property type="entry name" value="flgA_cterm"/>
    <property type="match status" value="1"/>
</dbReference>
<gene>
    <name evidence="9" type="primary">flgA</name>
    <name evidence="9" type="ORF">H1D44_11445</name>
    <name evidence="10" type="ORF">HOP48_14460</name>
</gene>
<sequence length="229" mass="24935">MRLPRPTLLVSLLLAGLLSLTSATADDSELLQAVHGFLHEQASAMGDELVIELHPPSARLPTCEAPEPFLTRAGEVPLGRVSVGVRCGQDGRQVRYLQAVIGVIGEYPVLSEPLSAGQTVRREHLVMQSGNLADLPNRALLEVEEVVGQVATRALNPGQPLLEHQFRSLPLVERNQRVTIEARGRGFRIAREGQALEPGALGDRIRVRLDNREVMTAEVVDKGVLVVDF</sequence>
<keyword evidence="5 7" id="KW-0574">Periplasm</keyword>
<evidence type="ECO:0000313" key="10">
    <source>
        <dbReference type="EMBL" id="MCG6662739.1"/>
    </source>
</evidence>
<dbReference type="EMBL" id="JABFUB010000012">
    <property type="protein sequence ID" value="MCG6662739.1"/>
    <property type="molecule type" value="Genomic_DNA"/>
</dbReference>